<organism evidence="1">
    <name type="scientific">Rheinheimera sp. BAL341</name>
    <dbReference type="NCBI Taxonomy" id="1708203"/>
    <lineage>
        <taxon>Bacteria</taxon>
        <taxon>Pseudomonadati</taxon>
        <taxon>Pseudomonadota</taxon>
        <taxon>Gammaproteobacteria</taxon>
        <taxon>Chromatiales</taxon>
        <taxon>Chromatiaceae</taxon>
        <taxon>Rheinheimera</taxon>
    </lineage>
</organism>
<sequence length="189" mass="21427">MCDLFFKQTIQLLWLPEFDLITKTLQNECAHLFKPLQPITDLQFCDVRAVTTDNQTKFLTDIGSFFQLHADLALTPASLNQYARRFTRPADAQTFIIKDLLKFCAAMPPVDAIDLMDRLFLKRKKGAPPLLSSQQLIAVFKDNLSLPTNGFISLQQLCDALGFSDLSDAIVEHRSYKKRLAQPRLGGTY</sequence>
<gene>
    <name evidence="1" type="ORF">BAL341_601</name>
</gene>
<name>A0A486XKG3_9GAMM</name>
<dbReference type="EMBL" id="CAAJGR010000059">
    <property type="protein sequence ID" value="VHO02191.1"/>
    <property type="molecule type" value="Genomic_DNA"/>
</dbReference>
<protein>
    <submittedName>
        <fullName evidence="1">Uncharacterized protein</fullName>
    </submittedName>
</protein>
<accession>A0A486XKG3</accession>
<reference evidence="1" key="1">
    <citation type="submission" date="2019-04" db="EMBL/GenBank/DDBJ databases">
        <authorList>
            <person name="Brambilla D."/>
        </authorList>
    </citation>
    <scope>NUCLEOTIDE SEQUENCE</scope>
    <source>
        <strain evidence="1">BAL1</strain>
    </source>
</reference>
<evidence type="ECO:0000313" key="1">
    <source>
        <dbReference type="EMBL" id="VHO02191.1"/>
    </source>
</evidence>
<dbReference type="AlphaFoldDB" id="A0A486XKG3"/>
<proteinExistence type="predicted"/>